<evidence type="ECO:0000313" key="1">
    <source>
        <dbReference type="EMBL" id="QCX37327.1"/>
    </source>
</evidence>
<protein>
    <submittedName>
        <fullName evidence="1">Uncharacterized protein</fullName>
    </submittedName>
</protein>
<keyword evidence="2" id="KW-1185">Reference proteome</keyword>
<dbReference type="EMBL" id="CP040749">
    <property type="protein sequence ID" value="QCX37327.1"/>
    <property type="molecule type" value="Genomic_DNA"/>
</dbReference>
<proteinExistence type="predicted"/>
<dbReference type="RefSeq" id="WP_138948269.1">
    <property type="nucleotide sequence ID" value="NZ_CP040749.1"/>
</dbReference>
<name>A0A5B7TQW6_9FLAO</name>
<accession>A0A5B7TQW6</accession>
<evidence type="ECO:0000313" key="2">
    <source>
        <dbReference type="Proteomes" id="UP000306229"/>
    </source>
</evidence>
<dbReference type="AlphaFoldDB" id="A0A5B7TQW6"/>
<gene>
    <name evidence="1" type="ORF">FF125_02315</name>
</gene>
<organism evidence="1 2">
    <name type="scientific">Aureibaculum algae</name>
    <dbReference type="NCBI Taxonomy" id="2584122"/>
    <lineage>
        <taxon>Bacteria</taxon>
        <taxon>Pseudomonadati</taxon>
        <taxon>Bacteroidota</taxon>
        <taxon>Flavobacteriia</taxon>
        <taxon>Flavobacteriales</taxon>
        <taxon>Flavobacteriaceae</taxon>
        <taxon>Aureibaculum</taxon>
    </lineage>
</organism>
<dbReference type="KEGG" id="fbe:FF125_02315"/>
<dbReference type="Proteomes" id="UP000306229">
    <property type="component" value="Chromosome"/>
</dbReference>
<sequence length="108" mass="12574">MKISSYYINSFKIALITISLLIGVGKTYAKDYTLFNAGWQFALGPTTESGQKADYPDSEKITKEYTTVTLPHNWTDKPVERMDKDDRINKEYYKAVDYQSRTDYSYEK</sequence>
<reference evidence="1 2" key="1">
    <citation type="submission" date="2019-05" db="EMBL/GenBank/DDBJ databases">
        <title>Algicella ahnfeltiae gen. nov., sp. nov., a novel marine bacterium of the family Flavobacteriaceae isolated from a red alga.</title>
        <authorList>
            <person name="Nedashkovskaya O.I."/>
            <person name="Kukhlevskiy A.D."/>
            <person name="Kim S.-G."/>
            <person name="Zhukova N.V."/>
            <person name="Mikhailov V.V."/>
        </authorList>
    </citation>
    <scope>NUCLEOTIDE SEQUENCE [LARGE SCALE GENOMIC DNA]</scope>
    <source>
        <strain evidence="1 2">10Alg115</strain>
    </source>
</reference>